<dbReference type="EMBL" id="CP101717">
    <property type="protein sequence ID" value="WLD58535.1"/>
    <property type="molecule type" value="Genomic_DNA"/>
</dbReference>
<dbReference type="InterPro" id="IPR000835">
    <property type="entry name" value="HTH_MarR-typ"/>
</dbReference>
<gene>
    <name evidence="2" type="ORF">NFC81_01765</name>
</gene>
<dbReference type="AlphaFoldDB" id="A0AB38YGS8"/>
<evidence type="ECO:0000313" key="2">
    <source>
        <dbReference type="EMBL" id="WLD58535.1"/>
    </source>
</evidence>
<dbReference type="PROSITE" id="PS50995">
    <property type="entry name" value="HTH_MARR_2"/>
    <property type="match status" value="1"/>
</dbReference>
<accession>A0AB38YGS8</accession>
<dbReference type="PANTHER" id="PTHR33164">
    <property type="entry name" value="TRANSCRIPTIONAL REGULATOR, MARR FAMILY"/>
    <property type="match status" value="1"/>
</dbReference>
<dbReference type="PANTHER" id="PTHR33164:SF43">
    <property type="entry name" value="HTH-TYPE TRANSCRIPTIONAL REPRESSOR YETL"/>
    <property type="match status" value="1"/>
</dbReference>
<feature type="domain" description="HTH marR-type" evidence="1">
    <location>
        <begin position="17"/>
        <end position="149"/>
    </location>
</feature>
<proteinExistence type="predicted"/>
<dbReference type="SUPFAM" id="SSF46785">
    <property type="entry name" value="Winged helix' DNA-binding domain"/>
    <property type="match status" value="1"/>
</dbReference>
<evidence type="ECO:0000259" key="1">
    <source>
        <dbReference type="PROSITE" id="PS50995"/>
    </source>
</evidence>
<dbReference type="InterPro" id="IPR036388">
    <property type="entry name" value="WH-like_DNA-bd_sf"/>
</dbReference>
<dbReference type="Pfam" id="PF12802">
    <property type="entry name" value="MarR_2"/>
    <property type="match status" value="1"/>
</dbReference>
<dbReference type="RefSeq" id="WP_304995820.1">
    <property type="nucleotide sequence ID" value="NZ_CP101717.1"/>
</dbReference>
<dbReference type="InterPro" id="IPR036390">
    <property type="entry name" value="WH_DNA-bd_sf"/>
</dbReference>
<dbReference type="InterPro" id="IPR039422">
    <property type="entry name" value="MarR/SlyA-like"/>
</dbReference>
<name>A0AB38YGS8_9GAMM</name>
<sequence length="157" mass="17436">MTRSNLPDETAAEGRVMFELLNEVGIIAQLSRSLLESRLEDGLTIHHFTALNHLVRLGDGRTPMDMARAFQVPKTSMSHTLAGLEKRALIQLVPNPADGRGKLVLLTDEGRALRERAIHSITPDIAQMIPQFGQEEAQSILPTLRKLRALLDNAREL</sequence>
<reference evidence="2" key="1">
    <citation type="submission" date="2022-07" db="EMBL/GenBank/DDBJ databases">
        <title>Complete genome sequence of Salinispirillum sp. LH10-3-1 capable of multiple carbohydrate inversion isolated from a soda lake.</title>
        <authorList>
            <person name="Liu J."/>
            <person name="Zhai Y."/>
            <person name="Zhang H."/>
            <person name="Yang H."/>
            <person name="Qu J."/>
            <person name="Li J."/>
        </authorList>
    </citation>
    <scope>NUCLEOTIDE SEQUENCE</scope>
    <source>
        <strain evidence="2">LH 10-3-1</strain>
    </source>
</reference>
<dbReference type="GO" id="GO:0003700">
    <property type="term" value="F:DNA-binding transcription factor activity"/>
    <property type="evidence" value="ECO:0007669"/>
    <property type="project" value="InterPro"/>
</dbReference>
<dbReference type="GO" id="GO:0006950">
    <property type="term" value="P:response to stress"/>
    <property type="evidence" value="ECO:0007669"/>
    <property type="project" value="TreeGrafter"/>
</dbReference>
<protein>
    <submittedName>
        <fullName evidence="2">MarR family transcriptional regulator</fullName>
    </submittedName>
</protein>
<dbReference type="PRINTS" id="PR00598">
    <property type="entry name" value="HTHMARR"/>
</dbReference>
<organism evidence="2">
    <name type="scientific">Salinispirillum sp. LH 10-3-1</name>
    <dbReference type="NCBI Taxonomy" id="2952525"/>
    <lineage>
        <taxon>Bacteria</taxon>
        <taxon>Pseudomonadati</taxon>
        <taxon>Pseudomonadota</taxon>
        <taxon>Gammaproteobacteria</taxon>
        <taxon>Oceanospirillales</taxon>
        <taxon>Saccharospirillaceae</taxon>
        <taxon>Salinispirillum</taxon>
    </lineage>
</organism>
<dbReference type="SMART" id="SM00347">
    <property type="entry name" value="HTH_MARR"/>
    <property type="match status" value="1"/>
</dbReference>
<dbReference type="Gene3D" id="1.10.10.10">
    <property type="entry name" value="Winged helix-like DNA-binding domain superfamily/Winged helix DNA-binding domain"/>
    <property type="match status" value="1"/>
</dbReference>